<feature type="compositionally biased region" description="Gly residues" evidence="1">
    <location>
        <begin position="7"/>
        <end position="21"/>
    </location>
</feature>
<dbReference type="EMBL" id="CAAALY010011043">
    <property type="protein sequence ID" value="VEL11168.1"/>
    <property type="molecule type" value="Genomic_DNA"/>
</dbReference>
<dbReference type="AlphaFoldDB" id="A0A3S4ZSV3"/>
<keyword evidence="3" id="KW-1185">Reference proteome</keyword>
<evidence type="ECO:0000256" key="1">
    <source>
        <dbReference type="SAM" id="MobiDB-lite"/>
    </source>
</evidence>
<accession>A0A3S4ZSV3</accession>
<reference evidence="2" key="1">
    <citation type="submission" date="2018-11" db="EMBL/GenBank/DDBJ databases">
        <authorList>
            <consortium name="Pathogen Informatics"/>
        </authorList>
    </citation>
    <scope>NUCLEOTIDE SEQUENCE</scope>
</reference>
<gene>
    <name evidence="2" type="ORF">PXEA_LOCUS4608</name>
</gene>
<protein>
    <submittedName>
        <fullName evidence="2">Uncharacterized protein</fullName>
    </submittedName>
</protein>
<organism evidence="2 3">
    <name type="scientific">Protopolystoma xenopodis</name>
    <dbReference type="NCBI Taxonomy" id="117903"/>
    <lineage>
        <taxon>Eukaryota</taxon>
        <taxon>Metazoa</taxon>
        <taxon>Spiralia</taxon>
        <taxon>Lophotrochozoa</taxon>
        <taxon>Platyhelminthes</taxon>
        <taxon>Monogenea</taxon>
        <taxon>Polyopisthocotylea</taxon>
        <taxon>Polystomatidea</taxon>
        <taxon>Polystomatidae</taxon>
        <taxon>Protopolystoma</taxon>
    </lineage>
</organism>
<comment type="caution">
    <text evidence="2">The sequence shown here is derived from an EMBL/GenBank/DDBJ whole genome shotgun (WGS) entry which is preliminary data.</text>
</comment>
<feature type="region of interest" description="Disordered" evidence="1">
    <location>
        <begin position="1"/>
        <end position="21"/>
    </location>
</feature>
<dbReference type="Proteomes" id="UP000784294">
    <property type="component" value="Unassembled WGS sequence"/>
</dbReference>
<dbReference type="OrthoDB" id="26242at2759"/>
<name>A0A3S4ZSV3_9PLAT</name>
<proteinExistence type="predicted"/>
<sequence>MIERGSGSHGSDGSSGEGGSVGGLTSPILTASFELDPQTGFPMSEMARIQLPVTDAALRKIYPVTGSVYLTESDFDPMLFLLKFYKDVSPSELQTTLMNFRLSLKAGGGNTPMDVIKKHLMLIFLCLQGMEGEGCLVVSALSSALFYDSLASVLAFEGYHLIGSHSTSA</sequence>
<evidence type="ECO:0000313" key="2">
    <source>
        <dbReference type="EMBL" id="VEL11168.1"/>
    </source>
</evidence>
<evidence type="ECO:0000313" key="3">
    <source>
        <dbReference type="Proteomes" id="UP000784294"/>
    </source>
</evidence>